<protein>
    <submittedName>
        <fullName evidence="2">Uncharacterized protein</fullName>
    </submittedName>
</protein>
<evidence type="ECO:0000256" key="1">
    <source>
        <dbReference type="SAM" id="MobiDB-lite"/>
    </source>
</evidence>
<evidence type="ECO:0000313" key="3">
    <source>
        <dbReference type="Proteomes" id="UP001362999"/>
    </source>
</evidence>
<organism evidence="2 3">
    <name type="scientific">Favolaschia claudopus</name>
    <dbReference type="NCBI Taxonomy" id="2862362"/>
    <lineage>
        <taxon>Eukaryota</taxon>
        <taxon>Fungi</taxon>
        <taxon>Dikarya</taxon>
        <taxon>Basidiomycota</taxon>
        <taxon>Agaricomycotina</taxon>
        <taxon>Agaricomycetes</taxon>
        <taxon>Agaricomycetidae</taxon>
        <taxon>Agaricales</taxon>
        <taxon>Marasmiineae</taxon>
        <taxon>Mycenaceae</taxon>
        <taxon>Favolaschia</taxon>
    </lineage>
</organism>
<accession>A0AAV9Z6S1</accession>
<proteinExistence type="predicted"/>
<feature type="region of interest" description="Disordered" evidence="1">
    <location>
        <begin position="138"/>
        <end position="185"/>
    </location>
</feature>
<name>A0AAV9Z6S1_9AGAR</name>
<dbReference type="EMBL" id="JAWWNJ010000191">
    <property type="protein sequence ID" value="KAK6972208.1"/>
    <property type="molecule type" value="Genomic_DNA"/>
</dbReference>
<comment type="caution">
    <text evidence="2">The sequence shown here is derived from an EMBL/GenBank/DDBJ whole genome shotgun (WGS) entry which is preliminary data.</text>
</comment>
<reference evidence="2 3" key="1">
    <citation type="journal article" date="2024" name="J Genomics">
        <title>Draft genome sequencing and assembly of Favolaschia claudopus CIRM-BRFM 2984 isolated from oak limbs.</title>
        <authorList>
            <person name="Navarro D."/>
            <person name="Drula E."/>
            <person name="Chaduli D."/>
            <person name="Cazenave R."/>
            <person name="Ahrendt S."/>
            <person name="Wang J."/>
            <person name="Lipzen A."/>
            <person name="Daum C."/>
            <person name="Barry K."/>
            <person name="Grigoriev I.V."/>
            <person name="Favel A."/>
            <person name="Rosso M.N."/>
            <person name="Martin F."/>
        </authorList>
    </citation>
    <scope>NUCLEOTIDE SEQUENCE [LARGE SCALE GENOMIC DNA]</scope>
    <source>
        <strain evidence="2 3">CIRM-BRFM 2984</strain>
    </source>
</reference>
<keyword evidence="3" id="KW-1185">Reference proteome</keyword>
<evidence type="ECO:0000313" key="2">
    <source>
        <dbReference type="EMBL" id="KAK6972208.1"/>
    </source>
</evidence>
<sequence>MTSPGCKRSNERSKITHLYSDKQRAILTYFWSKGDNKRRGVWVAVYPGVLSPETRLEGVGVIVGGQSQVPIAGLRAFVFPTLLIVRHIHAGYGLTAQSSMECLRLAVHHIPIVVNACQSWETWCRLQLQDEDSAKLAVSHSSESAAPRKRRIAATQSSEHRTQPMSASGIEDTNETANEQESPVAASAVKHPRYHPYYIFFAFLPSRHRSSMLFPRTELLLEMTWTDAAWHIDKPRTEFPAHERSRLNSDVFASLAKTRAVSYNTQSSSTIRSAHSSNEVTLTNRQRNRKVYPAPLKRHLPVL</sequence>
<gene>
    <name evidence="2" type="ORF">R3P38DRAFT_2812481</name>
</gene>
<dbReference type="AlphaFoldDB" id="A0AAV9Z6S1"/>
<dbReference type="Proteomes" id="UP001362999">
    <property type="component" value="Unassembled WGS sequence"/>
</dbReference>